<keyword evidence="4 10" id="KW-0067">ATP-binding</keyword>
<dbReference type="InterPro" id="IPR027417">
    <property type="entry name" value="P-loop_NTPase"/>
</dbReference>
<dbReference type="PANTHER" id="PTHR43394">
    <property type="entry name" value="ATP-DEPENDENT PERMEASE MDL1, MITOCHONDRIAL"/>
    <property type="match status" value="1"/>
</dbReference>
<evidence type="ECO:0000259" key="8">
    <source>
        <dbReference type="PROSITE" id="PS50893"/>
    </source>
</evidence>
<dbReference type="InterPro" id="IPR003593">
    <property type="entry name" value="AAA+_ATPase"/>
</dbReference>
<evidence type="ECO:0000256" key="3">
    <source>
        <dbReference type="ARBA" id="ARBA00022741"/>
    </source>
</evidence>
<dbReference type="CDD" id="cd07346">
    <property type="entry name" value="ABC_6TM_exporters"/>
    <property type="match status" value="1"/>
</dbReference>
<accession>A0A2A7MID2</accession>
<keyword evidence="5 7" id="KW-1133">Transmembrane helix</keyword>
<dbReference type="GO" id="GO:0016887">
    <property type="term" value="F:ATP hydrolysis activity"/>
    <property type="evidence" value="ECO:0007669"/>
    <property type="project" value="InterPro"/>
</dbReference>
<proteinExistence type="predicted"/>
<dbReference type="AlphaFoldDB" id="A0A2A7MID2"/>
<dbReference type="Pfam" id="PF00664">
    <property type="entry name" value="ABC_membrane"/>
    <property type="match status" value="1"/>
</dbReference>
<dbReference type="GO" id="GO:0005886">
    <property type="term" value="C:plasma membrane"/>
    <property type="evidence" value="ECO:0007669"/>
    <property type="project" value="UniProtKB-SubCell"/>
</dbReference>
<dbReference type="InterPro" id="IPR003439">
    <property type="entry name" value="ABC_transporter-like_ATP-bd"/>
</dbReference>
<evidence type="ECO:0000259" key="9">
    <source>
        <dbReference type="PROSITE" id="PS50929"/>
    </source>
</evidence>
<dbReference type="PANTHER" id="PTHR43394:SF1">
    <property type="entry name" value="ATP-BINDING CASSETTE SUB-FAMILY B MEMBER 10, MITOCHONDRIAL"/>
    <property type="match status" value="1"/>
</dbReference>
<dbReference type="SUPFAM" id="SSF90123">
    <property type="entry name" value="ABC transporter transmembrane region"/>
    <property type="match status" value="1"/>
</dbReference>
<dbReference type="GO" id="GO:0015421">
    <property type="term" value="F:ABC-type oligopeptide transporter activity"/>
    <property type="evidence" value="ECO:0007669"/>
    <property type="project" value="TreeGrafter"/>
</dbReference>
<feature type="transmembrane region" description="Helical" evidence="7">
    <location>
        <begin position="142"/>
        <end position="162"/>
    </location>
</feature>
<feature type="transmembrane region" description="Helical" evidence="7">
    <location>
        <begin position="64"/>
        <end position="85"/>
    </location>
</feature>
<comment type="caution">
    <text evidence="10">The sequence shown here is derived from an EMBL/GenBank/DDBJ whole genome shotgun (WGS) entry which is preliminary data.</text>
</comment>
<protein>
    <submittedName>
        <fullName evidence="10">ABC transporter ATP-binding protein</fullName>
    </submittedName>
</protein>
<dbReference type="GO" id="GO:0005524">
    <property type="term" value="F:ATP binding"/>
    <property type="evidence" value="ECO:0007669"/>
    <property type="project" value="UniProtKB-KW"/>
</dbReference>
<gene>
    <name evidence="10" type="ORF">CQ394_03920</name>
</gene>
<dbReference type="OrthoDB" id="9806127at2"/>
<dbReference type="Gene3D" id="3.40.50.300">
    <property type="entry name" value="P-loop containing nucleotide triphosphate hydrolases"/>
    <property type="match status" value="1"/>
</dbReference>
<dbReference type="PROSITE" id="PS00211">
    <property type="entry name" value="ABC_TRANSPORTER_1"/>
    <property type="match status" value="1"/>
</dbReference>
<comment type="subcellular location">
    <subcellularLocation>
        <location evidence="1">Cell membrane</location>
        <topology evidence="1">Multi-pass membrane protein</topology>
    </subcellularLocation>
</comment>
<dbReference type="InterPro" id="IPR011527">
    <property type="entry name" value="ABC1_TM_dom"/>
</dbReference>
<dbReference type="InterPro" id="IPR039421">
    <property type="entry name" value="Type_1_exporter"/>
</dbReference>
<evidence type="ECO:0000256" key="1">
    <source>
        <dbReference type="ARBA" id="ARBA00004651"/>
    </source>
</evidence>
<dbReference type="Pfam" id="PF00005">
    <property type="entry name" value="ABC_tran"/>
    <property type="match status" value="1"/>
</dbReference>
<evidence type="ECO:0000256" key="4">
    <source>
        <dbReference type="ARBA" id="ARBA00022840"/>
    </source>
</evidence>
<dbReference type="FunFam" id="3.40.50.300:FF:000218">
    <property type="entry name" value="Multidrug ABC transporter ATP-binding protein"/>
    <property type="match status" value="1"/>
</dbReference>
<dbReference type="InterPro" id="IPR036640">
    <property type="entry name" value="ABC1_TM_sf"/>
</dbReference>
<dbReference type="SMART" id="SM00382">
    <property type="entry name" value="AAA"/>
    <property type="match status" value="1"/>
</dbReference>
<feature type="domain" description="ABC transporter" evidence="8">
    <location>
        <begin position="343"/>
        <end position="577"/>
    </location>
</feature>
<evidence type="ECO:0000256" key="5">
    <source>
        <dbReference type="ARBA" id="ARBA00022989"/>
    </source>
</evidence>
<keyword evidence="2 7" id="KW-0812">Transmembrane</keyword>
<sequence length="577" mass="64341">MNDVFIKDKPSKTLINLYKGNYIKLLIALIFFIIKSSPVWIMPIVLSNIINLISNSSGNNTNKLILNIGIMVILIITNIPTNLICAHYRSLAIRDVESNIRCDLVSKLQILSIPYHKHLQVGKLQSKILRDVEAITNLSKQLGITVLPIIISISVTFSITIFKNKYVALFFLGAIPVAFFIISIFGKKIINKNMQLRINMEDMSSAVSQMVEMIPITRAHALEKLEITRVDNKINKVKKIGYNVDILNEFFGSCGWASFQIMQLGCLMFTSYLALNNKIQVGDIVLYQSYFTSLLGEVNALINVYPDLAKGFDSINSVSEILLADDIEKNKGKTKVKDINGNYKFNHVYFKYDDGENLVLNDFNLEIKKGECIAFVGESGGGKTTLLDLIIGFIKPIKGTVLLDGQDMQLINLRDYRKHIAVVPQNTMLFSGSVKENITYGVNVSEEKLNEILEASCLSDVICKLPDGLNTNVGEHGGMLSGGQKQRIAIARALIRDPKIIILDEATSALDIQSEVHVQKALKNLTNGRTTFIVAHRLSTIKDADRIIVINNGTIAEEGSYEELITKKGDFYNLINN</sequence>
<feature type="domain" description="ABC transmembrane type-1" evidence="9">
    <location>
        <begin position="41"/>
        <end position="310"/>
    </location>
</feature>
<dbReference type="Proteomes" id="UP000220840">
    <property type="component" value="Unassembled WGS sequence"/>
</dbReference>
<keyword evidence="6 7" id="KW-0472">Membrane</keyword>
<organism evidence="10 11">
    <name type="scientific">Clostridium neonatale</name>
    <dbReference type="NCBI Taxonomy" id="137838"/>
    <lineage>
        <taxon>Bacteria</taxon>
        <taxon>Bacillati</taxon>
        <taxon>Bacillota</taxon>
        <taxon>Clostridia</taxon>
        <taxon>Eubacteriales</taxon>
        <taxon>Clostridiaceae</taxon>
        <taxon>Clostridium</taxon>
    </lineage>
</organism>
<dbReference type="EMBL" id="PDCJ01000001">
    <property type="protein sequence ID" value="PEG30878.1"/>
    <property type="molecule type" value="Genomic_DNA"/>
</dbReference>
<dbReference type="STRING" id="137838.GCA_001458595_02246"/>
<keyword evidence="11" id="KW-1185">Reference proteome</keyword>
<dbReference type="PROSITE" id="PS50929">
    <property type="entry name" value="ABC_TM1F"/>
    <property type="match status" value="1"/>
</dbReference>
<dbReference type="RefSeq" id="WP_058295044.1">
    <property type="nucleotide sequence ID" value="NZ_CAMRXJ010000062.1"/>
</dbReference>
<name>A0A2A7MID2_9CLOT</name>
<keyword evidence="3" id="KW-0547">Nucleotide-binding</keyword>
<evidence type="ECO:0000256" key="2">
    <source>
        <dbReference type="ARBA" id="ARBA00022692"/>
    </source>
</evidence>
<dbReference type="InterPro" id="IPR017871">
    <property type="entry name" value="ABC_transporter-like_CS"/>
</dbReference>
<dbReference type="SUPFAM" id="SSF52540">
    <property type="entry name" value="P-loop containing nucleoside triphosphate hydrolases"/>
    <property type="match status" value="1"/>
</dbReference>
<evidence type="ECO:0000256" key="7">
    <source>
        <dbReference type="SAM" id="Phobius"/>
    </source>
</evidence>
<dbReference type="Gene3D" id="1.20.1560.10">
    <property type="entry name" value="ABC transporter type 1, transmembrane domain"/>
    <property type="match status" value="1"/>
</dbReference>
<evidence type="ECO:0000313" key="11">
    <source>
        <dbReference type="Proteomes" id="UP000220840"/>
    </source>
</evidence>
<reference evidence="10 11" key="1">
    <citation type="submission" date="2017-10" db="EMBL/GenBank/DDBJ databases">
        <title>Effective Description of Clostridium neonatale sp. nov. linked to necrotizing enterocolitis in neonates and a clarification of species assignable to the genus Clostridium (Prazmowski 1880) emend. Lawson and Rainey 2016.</title>
        <authorList>
            <person name="Bernard K."/>
            <person name="Burdz T."/>
            <person name="Wiebe D."/>
            <person name="Balcewich B."/>
            <person name="Alfa M."/>
            <person name="Bernier A.-M."/>
        </authorList>
    </citation>
    <scope>NUCLEOTIDE SEQUENCE [LARGE SCALE GENOMIC DNA]</scope>
    <source>
        <strain evidence="10 11">LCDC99A005</strain>
    </source>
</reference>
<dbReference type="PROSITE" id="PS50893">
    <property type="entry name" value="ABC_TRANSPORTER_2"/>
    <property type="match status" value="1"/>
</dbReference>
<feature type="transmembrane region" description="Helical" evidence="7">
    <location>
        <begin position="168"/>
        <end position="190"/>
    </location>
</feature>
<evidence type="ECO:0000256" key="6">
    <source>
        <dbReference type="ARBA" id="ARBA00023136"/>
    </source>
</evidence>
<feature type="transmembrane region" description="Helical" evidence="7">
    <location>
        <begin position="21"/>
        <end position="44"/>
    </location>
</feature>
<evidence type="ECO:0000313" key="10">
    <source>
        <dbReference type="EMBL" id="PEG30878.1"/>
    </source>
</evidence>